<dbReference type="InterPro" id="IPR013320">
    <property type="entry name" value="ConA-like_dom_sf"/>
</dbReference>
<dbReference type="SUPFAM" id="SSF49899">
    <property type="entry name" value="Concanavalin A-like lectins/glucanases"/>
    <property type="match status" value="1"/>
</dbReference>
<protein>
    <submittedName>
        <fullName evidence="2">Uncharacterized protein</fullName>
    </submittedName>
</protein>
<dbReference type="EMBL" id="FWXV01000005">
    <property type="protein sequence ID" value="SMD17874.1"/>
    <property type="molecule type" value="Genomic_DNA"/>
</dbReference>
<feature type="signal peptide" evidence="1">
    <location>
        <begin position="1"/>
        <end position="27"/>
    </location>
</feature>
<evidence type="ECO:0000256" key="1">
    <source>
        <dbReference type="SAM" id="SignalP"/>
    </source>
</evidence>
<feature type="chain" id="PRO_5012596800" evidence="1">
    <location>
        <begin position="28"/>
        <end position="200"/>
    </location>
</feature>
<organism evidence="2 3">
    <name type="scientific">Kibdelosporangium aridum</name>
    <dbReference type="NCBI Taxonomy" id="2030"/>
    <lineage>
        <taxon>Bacteria</taxon>
        <taxon>Bacillati</taxon>
        <taxon>Actinomycetota</taxon>
        <taxon>Actinomycetes</taxon>
        <taxon>Pseudonocardiales</taxon>
        <taxon>Pseudonocardiaceae</taxon>
        <taxon>Kibdelosporangium</taxon>
    </lineage>
</organism>
<evidence type="ECO:0000313" key="3">
    <source>
        <dbReference type="Proteomes" id="UP000192674"/>
    </source>
</evidence>
<dbReference type="Proteomes" id="UP000192674">
    <property type="component" value="Unassembled WGS sequence"/>
</dbReference>
<name>A0A1W2F7L2_KIBAR</name>
<sequence>MARKIPILAAVLASAGSLALSAPAANAQVETGPWTSYSPGFSVQQQGCGTVSGLTFSLSCTSTSGVQRAERRYDTYCDGVRQFQGTFRINSMSGDRLSLKQTFGPSDADFMLAVDSSRRLYSVRNGGATISPAGTAPNGRSVTVNTVHSGSTHRIYINGSQRLVYAGLSGCHYDKFGAYRTDSGRGAISVTWSNVRFWRR</sequence>
<keyword evidence="1" id="KW-0732">Signal</keyword>
<keyword evidence="3" id="KW-1185">Reference proteome</keyword>
<dbReference type="RefSeq" id="WP_235038871.1">
    <property type="nucleotide sequence ID" value="NZ_FWXV01000005.1"/>
</dbReference>
<dbReference type="AlphaFoldDB" id="A0A1W2F7L2"/>
<gene>
    <name evidence="2" type="ORF">SAMN05661093_05639</name>
</gene>
<accession>A0A1W2F7L2</accession>
<proteinExistence type="predicted"/>
<reference evidence="2 3" key="1">
    <citation type="submission" date="2017-04" db="EMBL/GenBank/DDBJ databases">
        <authorList>
            <person name="Afonso C.L."/>
            <person name="Miller P.J."/>
            <person name="Scott M.A."/>
            <person name="Spackman E."/>
            <person name="Goraichik I."/>
            <person name="Dimitrov K.M."/>
            <person name="Suarez D.L."/>
            <person name="Swayne D.E."/>
        </authorList>
    </citation>
    <scope>NUCLEOTIDE SEQUENCE [LARGE SCALE GENOMIC DNA]</scope>
    <source>
        <strain evidence="2 3">DSM 43828</strain>
    </source>
</reference>
<evidence type="ECO:0000313" key="2">
    <source>
        <dbReference type="EMBL" id="SMD17874.1"/>
    </source>
</evidence>